<dbReference type="AlphaFoldDB" id="A0A1M4XPA7"/>
<feature type="region of interest" description="Disordered" evidence="1">
    <location>
        <begin position="90"/>
        <end position="153"/>
    </location>
</feature>
<reference evidence="3 4" key="1">
    <citation type="submission" date="2016-11" db="EMBL/GenBank/DDBJ databases">
        <authorList>
            <person name="Jaros S."/>
            <person name="Januszkiewicz K."/>
            <person name="Wedrychowicz H."/>
        </authorList>
    </citation>
    <scope>NUCLEOTIDE SEQUENCE [LARGE SCALE GENOMIC DNA]</scope>
    <source>
        <strain evidence="3 4">DSM 25660</strain>
    </source>
</reference>
<feature type="compositionally biased region" description="Polar residues" evidence="1">
    <location>
        <begin position="95"/>
        <end position="108"/>
    </location>
</feature>
<evidence type="ECO:0000256" key="2">
    <source>
        <dbReference type="SAM" id="Phobius"/>
    </source>
</evidence>
<protein>
    <submittedName>
        <fullName evidence="3">Outer membrane transport energization protein TonB</fullName>
    </submittedName>
</protein>
<dbReference type="STRING" id="1124188.SAMN05444377_102117"/>
<keyword evidence="2" id="KW-0472">Membrane</keyword>
<evidence type="ECO:0000313" key="4">
    <source>
        <dbReference type="Proteomes" id="UP000184147"/>
    </source>
</evidence>
<evidence type="ECO:0000313" key="3">
    <source>
        <dbReference type="EMBL" id="SHE95062.1"/>
    </source>
</evidence>
<feature type="transmembrane region" description="Helical" evidence="2">
    <location>
        <begin position="33"/>
        <end position="52"/>
    </location>
</feature>
<feature type="compositionally biased region" description="Acidic residues" evidence="1">
    <location>
        <begin position="112"/>
        <end position="121"/>
    </location>
</feature>
<dbReference type="SUPFAM" id="SSF74653">
    <property type="entry name" value="TolA/TonB C-terminal domain"/>
    <property type="match status" value="1"/>
</dbReference>
<evidence type="ECO:0000256" key="1">
    <source>
        <dbReference type="SAM" id="MobiDB-lite"/>
    </source>
</evidence>
<dbReference type="Proteomes" id="UP000184147">
    <property type="component" value="Unassembled WGS sequence"/>
</dbReference>
<accession>A0A1M4XPA7</accession>
<name>A0A1M4XPA7_9FLAO</name>
<feature type="region of interest" description="Disordered" evidence="1">
    <location>
        <begin position="206"/>
        <end position="243"/>
    </location>
</feature>
<keyword evidence="4" id="KW-1185">Reference proteome</keyword>
<dbReference type="RefSeq" id="WP_234977676.1">
    <property type="nucleotide sequence ID" value="NZ_FQVQ01000002.1"/>
</dbReference>
<organism evidence="3 4">
    <name type="scientific">Flavobacterium fontis</name>
    <dbReference type="NCBI Taxonomy" id="1124188"/>
    <lineage>
        <taxon>Bacteria</taxon>
        <taxon>Pseudomonadati</taxon>
        <taxon>Bacteroidota</taxon>
        <taxon>Flavobacteriia</taxon>
        <taxon>Flavobacteriales</taxon>
        <taxon>Flavobacteriaceae</taxon>
        <taxon>Flavobacterium</taxon>
    </lineage>
</organism>
<feature type="region of interest" description="Disordered" evidence="1">
    <location>
        <begin position="165"/>
        <end position="192"/>
    </location>
</feature>
<dbReference type="Gene3D" id="3.30.1150.10">
    <property type="match status" value="1"/>
</dbReference>
<proteinExistence type="predicted"/>
<keyword evidence="2" id="KW-0812">Transmembrane</keyword>
<keyword evidence="2" id="KW-1133">Transmembrane helix</keyword>
<sequence>MDFQEHSTQDVSFDRSQDRLKPLGETTTQDKRLSLVLATVLYALLILVLFFIRFWPPSDKEMAALIAGGGGGGGVTVNFGDSDFGSGSDYRNDDLNVTNQKATATPTPEESLLTDDSDAAPDEVVVPKNEPTKKPVTPTNLPIKTTKPKEVKQPVRKVDDALANILKGGNRGGDGDDAAGGNKGKTNGSLGSNGYYGSGGSGGGTGGGNGPGNGTGTGPGSGSGTGGGNGSGNGRGNGPGYELAGRRALNKPQPAYTCNEEGTVVVQITVDKNGNVIDAKPGARGTTNSASCLASQAKIAAMQTKWSASPDGAERQVGKITYNFKLTE</sequence>
<dbReference type="EMBL" id="FQVQ01000002">
    <property type="protein sequence ID" value="SHE95062.1"/>
    <property type="molecule type" value="Genomic_DNA"/>
</dbReference>
<gene>
    <name evidence="3" type="ORF">SAMN05444377_102117</name>
</gene>
<feature type="compositionally biased region" description="Gly residues" evidence="1">
    <location>
        <begin position="206"/>
        <end position="239"/>
    </location>
</feature>